<organism evidence="1 2">
    <name type="scientific">Vibrio ichthyoenteri ATCC 700023</name>
    <dbReference type="NCBI Taxonomy" id="870968"/>
    <lineage>
        <taxon>Bacteria</taxon>
        <taxon>Pseudomonadati</taxon>
        <taxon>Pseudomonadota</taxon>
        <taxon>Gammaproteobacteria</taxon>
        <taxon>Vibrionales</taxon>
        <taxon>Vibrionaceae</taxon>
        <taxon>Vibrio</taxon>
    </lineage>
</organism>
<feature type="non-terminal residue" evidence="1">
    <location>
        <position position="58"/>
    </location>
</feature>
<protein>
    <submittedName>
        <fullName evidence="1">Uncharacterized protein</fullName>
    </submittedName>
</protein>
<evidence type="ECO:0000313" key="1">
    <source>
        <dbReference type="EMBL" id="EGU39497.1"/>
    </source>
</evidence>
<proteinExistence type="predicted"/>
<comment type="caution">
    <text evidence="1">The sequence shown here is derived from an EMBL/GenBank/DDBJ whole genome shotgun (WGS) entry which is preliminary data.</text>
</comment>
<accession>F9S2F1</accession>
<dbReference type="EMBL" id="AFWF01000149">
    <property type="protein sequence ID" value="EGU39497.1"/>
    <property type="molecule type" value="Genomic_DNA"/>
</dbReference>
<evidence type="ECO:0000313" key="2">
    <source>
        <dbReference type="Proteomes" id="UP000004605"/>
    </source>
</evidence>
<sequence>MSNQNDLEFTAILNNYYGSSETEKRWKETCAALTLIKHTFNADSGNTLSSLERHVSKV</sequence>
<keyword evidence="2" id="KW-1185">Reference proteome</keyword>
<reference evidence="1 2" key="1">
    <citation type="journal article" date="2012" name="Int. J. Syst. Evol. Microbiol.">
        <title>Vibrio caribbeanicus sp. nov., isolated from the marine sponge Scleritoderma cyanea.</title>
        <authorList>
            <person name="Hoffmann M."/>
            <person name="Monday S.R."/>
            <person name="Allard M.W."/>
            <person name="Strain E.A."/>
            <person name="Whittaker P."/>
            <person name="Naum M."/>
            <person name="McCarthy P.J."/>
            <person name="Lopez J.V."/>
            <person name="Fischer M."/>
            <person name="Brown E.W."/>
        </authorList>
    </citation>
    <scope>NUCLEOTIDE SEQUENCE [LARGE SCALE GENOMIC DNA]</scope>
    <source>
        <strain evidence="1 2">ATCC 700023</strain>
    </source>
</reference>
<dbReference type="AlphaFoldDB" id="F9S2F1"/>
<dbReference type="Proteomes" id="UP000004605">
    <property type="component" value="Unassembled WGS sequence"/>
</dbReference>
<name>F9S2F1_9VIBR</name>
<gene>
    <name evidence="1" type="ORF">VII00023_10199</name>
</gene>